<organism evidence="1 2">
    <name type="scientific">Paraburkholderia silvatlantica</name>
    <dbReference type="NCBI Taxonomy" id="321895"/>
    <lineage>
        <taxon>Bacteria</taxon>
        <taxon>Pseudomonadati</taxon>
        <taxon>Pseudomonadota</taxon>
        <taxon>Betaproteobacteria</taxon>
        <taxon>Burkholderiales</taxon>
        <taxon>Burkholderiaceae</taxon>
        <taxon>Paraburkholderia</taxon>
    </lineage>
</organism>
<protein>
    <recommendedName>
        <fullName evidence="3">Sugar ABC transporter</fullName>
    </recommendedName>
</protein>
<dbReference type="EMBL" id="QJSQ01000026">
    <property type="protein sequence ID" value="PYE17207.1"/>
    <property type="molecule type" value="Genomic_DNA"/>
</dbReference>
<comment type="caution">
    <text evidence="1">The sequence shown here is derived from an EMBL/GenBank/DDBJ whole genome shotgun (WGS) entry which is preliminary data.</text>
</comment>
<dbReference type="PANTHER" id="PTHR35882">
    <property type="entry name" value="PELA"/>
    <property type="match status" value="1"/>
</dbReference>
<dbReference type="PIRSF" id="PIRSF029570">
    <property type="entry name" value="UCP029570"/>
    <property type="match status" value="1"/>
</dbReference>
<evidence type="ECO:0000313" key="2">
    <source>
        <dbReference type="Proteomes" id="UP000247772"/>
    </source>
</evidence>
<dbReference type="Gene3D" id="3.20.20.70">
    <property type="entry name" value="Aldolase class I"/>
    <property type="match status" value="1"/>
</dbReference>
<name>A0A2V4TEU3_9BURK</name>
<dbReference type="CDD" id="cd10922">
    <property type="entry name" value="CE4_PelA_like_C"/>
    <property type="match status" value="1"/>
</dbReference>
<evidence type="ECO:0000313" key="1">
    <source>
        <dbReference type="EMBL" id="PYE17207.1"/>
    </source>
</evidence>
<dbReference type="InterPro" id="IPR016925">
    <property type="entry name" value="UCP029570"/>
</dbReference>
<dbReference type="PANTHER" id="PTHR35882:SF2">
    <property type="entry name" value="PELA"/>
    <property type="match status" value="1"/>
</dbReference>
<gene>
    <name evidence="1" type="ORF">C7410_12616</name>
</gene>
<dbReference type="AlphaFoldDB" id="A0A2V4TEU3"/>
<proteinExistence type="predicted"/>
<dbReference type="SUPFAM" id="SSF51445">
    <property type="entry name" value="(Trans)glycosidases"/>
    <property type="match status" value="1"/>
</dbReference>
<sequence>MASLAERIALRARRVGNLLGILGTRCLVVTCIAVSACSQNAWAFPPATANPVAPAAVTPTAPHHVNLAAFDGADPPVSLLQAFDAVVLDPSRSFDPSSHPLAHTVYVARTAAQPGESAQSFVEQEIAPLWQRGFRGFVLDTPAAIGALDVIRAAHPNAAIVLGGPDALSAARAHARDIYAVLAGPLFTQGLAAGATADATPVAASPDTLAATQAFTRETGVPVVTIEYCDATDRACARRTAQQALAAGLDAYVTDPAQDVVGIGRIEVMPRKVLVVQDREPDEQIDLTPGVRVLATPLNYLGYDVQYADISGPLPTRVTPDRYAGVVVWIQHGDVADQMAWRRWIARVRSAHVPIAFLGQFGFAAGDSSELPGLAAVNGTLKGPLSIVTHDPMVGFETMPRPDPRDLPAVRVEAAGRSLLGIDANGTRVDAVGVMPWGGFALNQYTETSLDGIDQERWVIQPIDFLKATLRLADLPGPSVTTENGRRLLMTHVDGDGFASRAEFPGPDYSGEALYQRIWTRYPIPMTLSVIEGEVGPDGLYPKISPRLEAIARKMFALPYVDIGTHTYSHPFVWEEVDGKSGARTDRGGSDAAFSLNIPGYHFSLDREISGSIAYINSRLAPPGKKVVVLQWSGDCMPPAVAVQRTYEAGVFNINGGDTVITRNNNSWTNIAPIGIDKGPGAYQVLAPNQDENVYTNDWQGPFYGFDQVLQTYEMTDRPLRFKPIDVYYHMYSGTKLASLRALDTIFRTVLAQPVLPVQIADYVRKVLDWHTFAIARDGDGWLVRGNGSVRELHWAGNDVPRLADAHGVTGYAQGPDGNYIHFDGGSARFTLVHPDPNGELPYIAEANGFVRDFARSAQGLKFEFGSYYQPFIAVAHAAQCRASSGGHALETQRQGDALRIVTPAVPGVRVTYQPVEVDCGH</sequence>
<accession>A0A2V4TEU3</accession>
<evidence type="ECO:0008006" key="3">
    <source>
        <dbReference type="Google" id="ProtNLM"/>
    </source>
</evidence>
<dbReference type="InterPro" id="IPR013785">
    <property type="entry name" value="Aldolase_TIM"/>
</dbReference>
<dbReference type="RefSeq" id="WP_133792205.1">
    <property type="nucleotide sequence ID" value="NZ_SNYT01000026.1"/>
</dbReference>
<dbReference type="InterPro" id="IPR017853">
    <property type="entry name" value="GH"/>
</dbReference>
<reference evidence="1 2" key="1">
    <citation type="submission" date="2018-06" db="EMBL/GenBank/DDBJ databases">
        <title>Genomic Encyclopedia of Type Strains, Phase IV (KMG-V): Genome sequencing to study the core and pangenomes of soil and plant-associated prokaryotes.</title>
        <authorList>
            <person name="Whitman W."/>
        </authorList>
    </citation>
    <scope>NUCLEOTIDE SEQUENCE [LARGE SCALE GENOMIC DNA]</scope>
    <source>
        <strain evidence="1 2">SRCL-318</strain>
    </source>
</reference>
<dbReference type="Proteomes" id="UP000247772">
    <property type="component" value="Unassembled WGS sequence"/>
</dbReference>